<dbReference type="InterPro" id="IPR014718">
    <property type="entry name" value="GH-type_carb-bd"/>
</dbReference>
<organism evidence="8">
    <name type="scientific">freshwater metagenome</name>
    <dbReference type="NCBI Taxonomy" id="449393"/>
    <lineage>
        <taxon>unclassified sequences</taxon>
        <taxon>metagenomes</taxon>
        <taxon>ecological metagenomes</taxon>
    </lineage>
</organism>
<dbReference type="PANTHER" id="PTHR10091">
    <property type="entry name" value="ALDOSE-1-EPIMERASE"/>
    <property type="match status" value="1"/>
</dbReference>
<dbReference type="EMBL" id="CAEZSW010000012">
    <property type="protein sequence ID" value="CAB4548239.1"/>
    <property type="molecule type" value="Genomic_DNA"/>
</dbReference>
<reference evidence="8" key="1">
    <citation type="submission" date="2020-05" db="EMBL/GenBank/DDBJ databases">
        <authorList>
            <person name="Chiriac C."/>
            <person name="Salcher M."/>
            <person name="Ghai R."/>
            <person name="Kavagutti S V."/>
        </authorList>
    </citation>
    <scope>NUCLEOTIDE SEQUENCE</scope>
</reference>
<dbReference type="Pfam" id="PF01263">
    <property type="entry name" value="Aldose_epim"/>
    <property type="match status" value="1"/>
</dbReference>
<dbReference type="SUPFAM" id="SSF74650">
    <property type="entry name" value="Galactose mutarotase-like"/>
    <property type="match status" value="1"/>
</dbReference>
<evidence type="ECO:0000313" key="5">
    <source>
        <dbReference type="EMBL" id="CAB4641811.1"/>
    </source>
</evidence>
<sequence length="294" mass="33049">MAVVTIAQGSMSAKIQTIGGSLIGLSDAGFELIEPNTAKDLYPGSILAPWPNRIKDGKYQFDGLKYQLPINEISRSNSLHGLVAHVDWQINEQAQNKLKLKYTLDLPNIYPGKLLLTVYYEINNNCLSVKISSKNIGSQSAPYGVSIHTYFIAGKIVKNNQLFLKVPADKYLDVDSLRLLPISLKPIENTEFDFQKLRQIGSTFIDHAFRHKENLPREVELQDHLGRGVMLEFDQSSKWIQIHTADRNGAEQSRNTVAIEPMSCPPDAFNSDVDVINLKPGDSHDFQIWIKQKT</sequence>
<proteinExistence type="predicted"/>
<dbReference type="EMBL" id="CAEZVR010000003">
    <property type="protein sequence ID" value="CAB4627744.1"/>
    <property type="molecule type" value="Genomic_DNA"/>
</dbReference>
<dbReference type="AlphaFoldDB" id="A0A6J7QA35"/>
<evidence type="ECO:0000313" key="3">
    <source>
        <dbReference type="EMBL" id="CAB4610607.1"/>
    </source>
</evidence>
<evidence type="ECO:0000313" key="1">
    <source>
        <dbReference type="EMBL" id="CAB4548239.1"/>
    </source>
</evidence>
<dbReference type="GO" id="GO:0004034">
    <property type="term" value="F:aldose 1-epimerase activity"/>
    <property type="evidence" value="ECO:0007669"/>
    <property type="project" value="TreeGrafter"/>
</dbReference>
<dbReference type="PANTHER" id="PTHR10091:SF0">
    <property type="entry name" value="GALACTOSE MUTAROTASE"/>
    <property type="match status" value="1"/>
</dbReference>
<protein>
    <submittedName>
        <fullName evidence="8">Unannotated protein</fullName>
    </submittedName>
</protein>
<accession>A0A6J7QA35</accession>
<dbReference type="InterPro" id="IPR011013">
    <property type="entry name" value="Gal_mutarotase_sf_dom"/>
</dbReference>
<evidence type="ECO:0000313" key="4">
    <source>
        <dbReference type="EMBL" id="CAB4627744.1"/>
    </source>
</evidence>
<dbReference type="InterPro" id="IPR008183">
    <property type="entry name" value="Aldose_1/G6P_1-epimerase"/>
</dbReference>
<dbReference type="EMBL" id="CAFBPR010000009">
    <property type="protein sequence ID" value="CAB5014620.1"/>
    <property type="molecule type" value="Genomic_DNA"/>
</dbReference>
<dbReference type="GO" id="GO:0006006">
    <property type="term" value="P:glucose metabolic process"/>
    <property type="evidence" value="ECO:0007669"/>
    <property type="project" value="TreeGrafter"/>
</dbReference>
<dbReference type="GO" id="GO:0033499">
    <property type="term" value="P:galactose catabolic process via UDP-galactose, Leloir pathway"/>
    <property type="evidence" value="ECO:0007669"/>
    <property type="project" value="TreeGrafter"/>
</dbReference>
<evidence type="ECO:0000313" key="7">
    <source>
        <dbReference type="EMBL" id="CAB4967102.1"/>
    </source>
</evidence>
<evidence type="ECO:0000313" key="6">
    <source>
        <dbReference type="EMBL" id="CAB4724337.1"/>
    </source>
</evidence>
<dbReference type="EMBL" id="CAEZVA010000012">
    <property type="protein sequence ID" value="CAB4610607.1"/>
    <property type="molecule type" value="Genomic_DNA"/>
</dbReference>
<dbReference type="GO" id="GO:0030246">
    <property type="term" value="F:carbohydrate binding"/>
    <property type="evidence" value="ECO:0007669"/>
    <property type="project" value="InterPro"/>
</dbReference>
<dbReference type="Gene3D" id="2.70.98.10">
    <property type="match status" value="1"/>
</dbReference>
<dbReference type="EMBL" id="CAEZTE010000007">
    <property type="protein sequence ID" value="CAB4556485.1"/>
    <property type="molecule type" value="Genomic_DNA"/>
</dbReference>
<gene>
    <name evidence="1" type="ORF">UFOPK1508_00212</name>
    <name evidence="2" type="ORF">UFOPK1599_00244</name>
    <name evidence="3" type="ORF">UFOPK1894_00286</name>
    <name evidence="4" type="ORF">UFOPK2139_00046</name>
    <name evidence="5" type="ORF">UFOPK2179_00189</name>
    <name evidence="6" type="ORF">UFOPK2715_00675</name>
    <name evidence="7" type="ORF">UFOPK3883_00924</name>
    <name evidence="8" type="ORF">UFOPK4125_00098</name>
</gene>
<evidence type="ECO:0000313" key="8">
    <source>
        <dbReference type="EMBL" id="CAB5014620.1"/>
    </source>
</evidence>
<name>A0A6J7QA35_9ZZZZ</name>
<dbReference type="EMBL" id="CAEZYN010000057">
    <property type="protein sequence ID" value="CAB4724337.1"/>
    <property type="molecule type" value="Genomic_DNA"/>
</dbReference>
<dbReference type="EMBL" id="CAFBNV010000092">
    <property type="protein sequence ID" value="CAB4967102.1"/>
    <property type="molecule type" value="Genomic_DNA"/>
</dbReference>
<dbReference type="EMBL" id="CAEZWC010000007">
    <property type="protein sequence ID" value="CAB4641811.1"/>
    <property type="molecule type" value="Genomic_DNA"/>
</dbReference>
<evidence type="ECO:0000313" key="2">
    <source>
        <dbReference type="EMBL" id="CAB4556485.1"/>
    </source>
</evidence>